<dbReference type="InParanoid" id="A0A6P7H894"/>
<keyword evidence="1 3" id="KW-0547">Nucleotide-binding</keyword>
<dbReference type="InterPro" id="IPR006689">
    <property type="entry name" value="Small_GTPase_ARF/SAR"/>
</dbReference>
<reference evidence="7" key="1">
    <citation type="submission" date="2025-04" db="UniProtKB">
        <authorList>
            <consortium name="RefSeq"/>
        </authorList>
    </citation>
    <scope>IDENTIFICATION</scope>
    <source>
        <tissue evidence="7">Whole insect</tissue>
    </source>
</reference>
<dbReference type="Proteomes" id="UP001652700">
    <property type="component" value="Unplaced"/>
</dbReference>
<dbReference type="GO" id="GO:0003924">
    <property type="term" value="F:GTPase activity"/>
    <property type="evidence" value="ECO:0007669"/>
    <property type="project" value="InterPro"/>
</dbReference>
<proteinExistence type="predicted"/>
<organism evidence="7">
    <name type="scientific">Diabrotica virgifera virgifera</name>
    <name type="common">western corn rootworm</name>
    <dbReference type="NCBI Taxonomy" id="50390"/>
    <lineage>
        <taxon>Eukaryota</taxon>
        <taxon>Metazoa</taxon>
        <taxon>Ecdysozoa</taxon>
        <taxon>Arthropoda</taxon>
        <taxon>Hexapoda</taxon>
        <taxon>Insecta</taxon>
        <taxon>Pterygota</taxon>
        <taxon>Neoptera</taxon>
        <taxon>Endopterygota</taxon>
        <taxon>Coleoptera</taxon>
        <taxon>Polyphaga</taxon>
        <taxon>Cucujiformia</taxon>
        <taxon>Chrysomeloidea</taxon>
        <taxon>Chrysomelidae</taxon>
        <taxon>Galerucinae</taxon>
        <taxon>Diabroticina</taxon>
        <taxon>Diabroticites</taxon>
        <taxon>Diabrotica</taxon>
    </lineage>
</organism>
<dbReference type="Pfam" id="PF00025">
    <property type="entry name" value="Arf"/>
    <property type="match status" value="1"/>
</dbReference>
<evidence type="ECO:0000256" key="4">
    <source>
        <dbReference type="PIRSR" id="PIRSR606689-2"/>
    </source>
</evidence>
<dbReference type="GO" id="GO:0005525">
    <property type="term" value="F:GTP binding"/>
    <property type="evidence" value="ECO:0007669"/>
    <property type="project" value="UniProtKB-KW"/>
</dbReference>
<dbReference type="SUPFAM" id="SSF52540">
    <property type="entry name" value="P-loop containing nucleoside triphosphate hydrolases"/>
    <property type="match status" value="1"/>
</dbReference>
<keyword evidence="4" id="KW-0460">Magnesium</keyword>
<dbReference type="GeneID" id="114347402"/>
<evidence type="ECO:0000256" key="2">
    <source>
        <dbReference type="ARBA" id="ARBA00023134"/>
    </source>
</evidence>
<reference evidence="5" key="2">
    <citation type="submission" date="2025-05" db="UniProtKB">
        <authorList>
            <consortium name="EnsemblMetazoa"/>
        </authorList>
    </citation>
    <scope>IDENTIFICATION</scope>
</reference>
<evidence type="ECO:0000256" key="1">
    <source>
        <dbReference type="ARBA" id="ARBA00022741"/>
    </source>
</evidence>
<dbReference type="OrthoDB" id="365445at2759"/>
<dbReference type="PRINTS" id="PR00328">
    <property type="entry name" value="SAR1GTPBP"/>
</dbReference>
<dbReference type="RefSeq" id="XP_028153913.1">
    <property type="nucleotide sequence ID" value="XM_028298112.1"/>
</dbReference>
<dbReference type="FunCoup" id="A0A6P7H894">
    <property type="interactions" value="73"/>
</dbReference>
<evidence type="ECO:0000313" key="6">
    <source>
        <dbReference type="Proteomes" id="UP001652700"/>
    </source>
</evidence>
<evidence type="ECO:0000313" key="5">
    <source>
        <dbReference type="EnsemblMetazoa" id="XP_028153913.1"/>
    </source>
</evidence>
<dbReference type="PANTHER" id="PTHR46688:SF1">
    <property type="entry name" value="ADP-RIBOSYLATION FACTOR-LIKE PROTEIN 16"/>
    <property type="match status" value="1"/>
</dbReference>
<name>A0A6P7H894_DIAVI</name>
<dbReference type="InterPro" id="IPR027417">
    <property type="entry name" value="P-loop_NTPase"/>
</dbReference>
<dbReference type="PANTHER" id="PTHR46688">
    <property type="entry name" value="ADP-RIBOSYLATION FACTOR-LIKE PROTEIN 16"/>
    <property type="match status" value="1"/>
</dbReference>
<dbReference type="KEGG" id="dvv:114347402"/>
<keyword evidence="2 3" id="KW-0342">GTP-binding</keyword>
<dbReference type="GO" id="GO:0046872">
    <property type="term" value="F:metal ion binding"/>
    <property type="evidence" value="ECO:0007669"/>
    <property type="project" value="UniProtKB-KW"/>
</dbReference>
<dbReference type="AlphaFoldDB" id="A0A6P7H894"/>
<dbReference type="EnsemblMetazoa" id="XM_028298112.2">
    <property type="protein sequence ID" value="XP_028153913.1"/>
    <property type="gene ID" value="LOC114347402"/>
</dbReference>
<feature type="binding site" evidence="4">
    <location>
        <position position="13"/>
    </location>
    <ligand>
        <name>Mg(2+)</name>
        <dbReference type="ChEBI" id="CHEBI:18420"/>
    </ligand>
</feature>
<evidence type="ECO:0000313" key="7">
    <source>
        <dbReference type="RefSeq" id="XP_028153913.1"/>
    </source>
</evidence>
<feature type="binding site" evidence="3">
    <location>
        <position position="56"/>
    </location>
    <ligand>
        <name>GTP</name>
        <dbReference type="ChEBI" id="CHEBI:37565"/>
    </ligand>
</feature>
<gene>
    <name evidence="7" type="primary">LOC114347402</name>
</gene>
<feature type="binding site" evidence="3">
    <location>
        <begin position="6"/>
        <end position="13"/>
    </location>
    <ligand>
        <name>GTP</name>
        <dbReference type="ChEBI" id="CHEBI:37565"/>
    </ligand>
</feature>
<keyword evidence="4" id="KW-0479">Metal-binding</keyword>
<dbReference type="Gene3D" id="3.40.50.300">
    <property type="entry name" value="P-loop containing nucleotide triphosphate hydrolases"/>
    <property type="match status" value="1"/>
</dbReference>
<protein>
    <submittedName>
        <fullName evidence="7">ADP-ribosylation factor-like protein 16</fullName>
    </submittedName>
</protein>
<feature type="binding site" evidence="4">
    <location>
        <position position="34"/>
    </location>
    <ligand>
        <name>Mg(2+)</name>
        <dbReference type="ChEBI" id="CHEBI:18420"/>
    </ligand>
</feature>
<sequence length="164" mass="18277">MIICLGPVGSGKTLLLKSLQNSGSIDNTTTGVPTTGTDIFNIRIEDKIYQIRELGGSMAPIWPKYFGDINKIIYVVDVSNLCQISAACVLLYTVLVNPLLKNAPILLVLTKMDVSYRQMRNEALLMLQMKRLQKELGPKITITEYSSITAEGKKDILNWITKKK</sequence>
<keyword evidence="6" id="KW-1185">Reference proteome</keyword>
<accession>A0A6P7H894</accession>
<evidence type="ECO:0000256" key="3">
    <source>
        <dbReference type="PIRSR" id="PIRSR606689-1"/>
    </source>
</evidence>